<feature type="domain" description="4Fe-4S ferredoxin-type" evidence="5">
    <location>
        <begin position="29"/>
        <end position="58"/>
    </location>
</feature>
<evidence type="ECO:0000313" key="7">
    <source>
        <dbReference type="Proteomes" id="UP001589609"/>
    </source>
</evidence>
<dbReference type="PANTHER" id="PTHR10849">
    <property type="entry name" value="NADH DEHYDROGENASE UBIQUINONE IRON-SULFUR PROTEIN 8, MITOCHONDRIAL"/>
    <property type="match status" value="1"/>
</dbReference>
<dbReference type="PROSITE" id="PS00198">
    <property type="entry name" value="4FE4S_FER_1"/>
    <property type="match status" value="1"/>
</dbReference>
<dbReference type="InterPro" id="IPR017896">
    <property type="entry name" value="4Fe4S_Fe-S-bd"/>
</dbReference>
<organism evidence="6 7">
    <name type="scientific">Ectobacillus funiculus</name>
    <dbReference type="NCBI Taxonomy" id="137993"/>
    <lineage>
        <taxon>Bacteria</taxon>
        <taxon>Bacillati</taxon>
        <taxon>Bacillota</taxon>
        <taxon>Bacilli</taxon>
        <taxon>Bacillales</taxon>
        <taxon>Bacillaceae</taxon>
        <taxon>Ectobacillus</taxon>
    </lineage>
</organism>
<feature type="domain" description="4Fe-4S ferredoxin-type" evidence="5">
    <location>
        <begin position="62"/>
        <end position="91"/>
    </location>
</feature>
<keyword evidence="7" id="KW-1185">Reference proteome</keyword>
<comment type="caution">
    <text evidence="6">The sequence shown here is derived from an EMBL/GenBank/DDBJ whole genome shotgun (WGS) entry which is preliminary data.</text>
</comment>
<evidence type="ECO:0000256" key="3">
    <source>
        <dbReference type="ARBA" id="ARBA00023004"/>
    </source>
</evidence>
<dbReference type="Proteomes" id="UP001589609">
    <property type="component" value="Unassembled WGS sequence"/>
</dbReference>
<dbReference type="SUPFAM" id="SSF54862">
    <property type="entry name" value="4Fe-4S ferredoxins"/>
    <property type="match status" value="1"/>
</dbReference>
<evidence type="ECO:0000256" key="1">
    <source>
        <dbReference type="ARBA" id="ARBA00022485"/>
    </source>
</evidence>
<sequence>MFDILRKIWRTGTVTEKLPVNAAPSRFRGKPVIFSQACTNCQACANVCPTEALQIHRDHDASELVLSYAQCIFCGVCAEACESGAIQVTNEYRLATKNKQELTVRVLIQQPSKPVTAIKEDVIQ</sequence>
<protein>
    <submittedName>
        <fullName evidence="6">4Fe-4S dicluster domain-containing protein</fullName>
    </submittedName>
</protein>
<dbReference type="Gene3D" id="3.30.70.3270">
    <property type="match status" value="1"/>
</dbReference>
<keyword evidence="1" id="KW-0004">4Fe-4S</keyword>
<dbReference type="RefSeq" id="WP_379950716.1">
    <property type="nucleotide sequence ID" value="NZ_JBHMAF010000139.1"/>
</dbReference>
<keyword evidence="3" id="KW-0408">Iron</keyword>
<gene>
    <name evidence="6" type="ORF">ACFFMS_18895</name>
</gene>
<dbReference type="Pfam" id="PF13187">
    <property type="entry name" value="Fer4_9"/>
    <property type="match status" value="1"/>
</dbReference>
<dbReference type="InterPro" id="IPR010226">
    <property type="entry name" value="NADH_quinone_OxRdtase_chainI"/>
</dbReference>
<proteinExistence type="predicted"/>
<evidence type="ECO:0000313" key="6">
    <source>
        <dbReference type="EMBL" id="MFB9760398.1"/>
    </source>
</evidence>
<evidence type="ECO:0000256" key="4">
    <source>
        <dbReference type="ARBA" id="ARBA00023014"/>
    </source>
</evidence>
<keyword evidence="4" id="KW-0411">Iron-sulfur</keyword>
<evidence type="ECO:0000256" key="2">
    <source>
        <dbReference type="ARBA" id="ARBA00022723"/>
    </source>
</evidence>
<name>A0ABV5WIF5_9BACI</name>
<dbReference type="EMBL" id="JBHMAF010000139">
    <property type="protein sequence ID" value="MFB9760398.1"/>
    <property type="molecule type" value="Genomic_DNA"/>
</dbReference>
<keyword evidence="2" id="KW-0479">Metal-binding</keyword>
<reference evidence="6 7" key="1">
    <citation type="submission" date="2024-09" db="EMBL/GenBank/DDBJ databases">
        <authorList>
            <person name="Sun Q."/>
            <person name="Mori K."/>
        </authorList>
    </citation>
    <scope>NUCLEOTIDE SEQUENCE [LARGE SCALE GENOMIC DNA]</scope>
    <source>
        <strain evidence="6 7">JCM 11201</strain>
    </source>
</reference>
<dbReference type="InterPro" id="IPR017900">
    <property type="entry name" value="4Fe4S_Fe_S_CS"/>
</dbReference>
<evidence type="ECO:0000259" key="5">
    <source>
        <dbReference type="PROSITE" id="PS51379"/>
    </source>
</evidence>
<accession>A0ABV5WIF5</accession>
<dbReference type="PROSITE" id="PS51379">
    <property type="entry name" value="4FE4S_FER_2"/>
    <property type="match status" value="2"/>
</dbReference>